<proteinExistence type="inferred from homology"/>
<dbReference type="CDD" id="cd06261">
    <property type="entry name" value="TM_PBP2"/>
    <property type="match status" value="1"/>
</dbReference>
<feature type="transmembrane region" description="Helical" evidence="7">
    <location>
        <begin position="200"/>
        <end position="225"/>
    </location>
</feature>
<dbReference type="RefSeq" id="WP_231727168.1">
    <property type="nucleotide sequence ID" value="NZ_JBHSCR010000007.1"/>
</dbReference>
<feature type="transmembrane region" description="Helical" evidence="7">
    <location>
        <begin position="237"/>
        <end position="261"/>
    </location>
</feature>
<evidence type="ECO:0000256" key="5">
    <source>
        <dbReference type="ARBA" id="ARBA00022989"/>
    </source>
</evidence>
<dbReference type="Gene3D" id="1.10.3720.10">
    <property type="entry name" value="MetI-like"/>
    <property type="match status" value="1"/>
</dbReference>
<feature type="domain" description="ABC transmembrane type-1" evidence="8">
    <location>
        <begin position="69"/>
        <end position="258"/>
    </location>
</feature>
<comment type="subcellular location">
    <subcellularLocation>
        <location evidence="1 7">Cell membrane</location>
        <topology evidence="1 7">Multi-pass membrane protein</topology>
    </subcellularLocation>
</comment>
<evidence type="ECO:0000256" key="7">
    <source>
        <dbReference type="RuleBase" id="RU363032"/>
    </source>
</evidence>
<feature type="transmembrane region" description="Helical" evidence="7">
    <location>
        <begin position="75"/>
        <end position="96"/>
    </location>
</feature>
<keyword evidence="6 7" id="KW-0472">Membrane</keyword>
<dbReference type="Pfam" id="PF00528">
    <property type="entry name" value="BPD_transp_1"/>
    <property type="match status" value="1"/>
</dbReference>
<reference evidence="10" key="1">
    <citation type="journal article" date="2019" name="Int. J. Syst. Evol. Microbiol.">
        <title>The Global Catalogue of Microorganisms (GCM) 10K type strain sequencing project: providing services to taxonomists for standard genome sequencing and annotation.</title>
        <authorList>
            <consortium name="The Broad Institute Genomics Platform"/>
            <consortium name="The Broad Institute Genome Sequencing Center for Infectious Disease"/>
            <person name="Wu L."/>
            <person name="Ma J."/>
        </authorList>
    </citation>
    <scope>NUCLEOTIDE SEQUENCE [LARGE SCALE GENOMIC DNA]</scope>
    <source>
        <strain evidence="10">CGMCC 1.15304</strain>
    </source>
</reference>
<dbReference type="PANTHER" id="PTHR30151">
    <property type="entry name" value="ALKANE SULFONATE ABC TRANSPORTER-RELATED, MEMBRANE SUBUNIT"/>
    <property type="match status" value="1"/>
</dbReference>
<evidence type="ECO:0000256" key="1">
    <source>
        <dbReference type="ARBA" id="ARBA00004651"/>
    </source>
</evidence>
<sequence length="266" mass="29484">MPRARLAPSWRPGAWKMRKVILPLLAFTLMIFLWRFLVELYEIPKFILPMPEAVAASFWENFGSLMAALLETLRVTFTALAGAIASGVLLALLFSLSRSFEMTVYPFAVVLQVTPIVSVAPLVLIWVGIDHVDRALVIIAWLAAFFPILANMSAGLRSVDRHLDDLFTLYGASRWQRFWRLSWPTALPYLLASLKVSGGLALIGAVVAEFVAGSGGATGLAWRILEAGNRLQVEKMFAGLLLLSLAGVAIFYSFSVLEWAVMRKRR</sequence>
<gene>
    <name evidence="9" type="ORF">ACFO5Q_10290</name>
</gene>
<evidence type="ECO:0000256" key="4">
    <source>
        <dbReference type="ARBA" id="ARBA00022692"/>
    </source>
</evidence>
<dbReference type="PANTHER" id="PTHR30151:SF41">
    <property type="entry name" value="ABC TRANSPORTER PERMEASE PROTEIN"/>
    <property type="match status" value="1"/>
</dbReference>
<dbReference type="EMBL" id="JBHSCR010000007">
    <property type="protein sequence ID" value="MFC4348233.1"/>
    <property type="molecule type" value="Genomic_DNA"/>
</dbReference>
<name>A0ABV8UAM4_9PROT</name>
<organism evidence="9 10">
    <name type="scientific">Kordiimonas lipolytica</name>
    <dbReference type="NCBI Taxonomy" id="1662421"/>
    <lineage>
        <taxon>Bacteria</taxon>
        <taxon>Pseudomonadati</taxon>
        <taxon>Pseudomonadota</taxon>
        <taxon>Alphaproteobacteria</taxon>
        <taxon>Kordiimonadales</taxon>
        <taxon>Kordiimonadaceae</taxon>
        <taxon>Kordiimonas</taxon>
    </lineage>
</organism>
<evidence type="ECO:0000259" key="8">
    <source>
        <dbReference type="PROSITE" id="PS50928"/>
    </source>
</evidence>
<keyword evidence="2 7" id="KW-0813">Transport</keyword>
<dbReference type="InterPro" id="IPR000515">
    <property type="entry name" value="MetI-like"/>
</dbReference>
<protein>
    <submittedName>
        <fullName evidence="9">ABC transporter permease</fullName>
    </submittedName>
</protein>
<evidence type="ECO:0000256" key="3">
    <source>
        <dbReference type="ARBA" id="ARBA00022475"/>
    </source>
</evidence>
<accession>A0ABV8UAM4</accession>
<keyword evidence="5 7" id="KW-1133">Transmembrane helix</keyword>
<evidence type="ECO:0000313" key="9">
    <source>
        <dbReference type="EMBL" id="MFC4348233.1"/>
    </source>
</evidence>
<feature type="transmembrane region" description="Helical" evidence="7">
    <location>
        <begin position="135"/>
        <end position="154"/>
    </location>
</feature>
<dbReference type="Proteomes" id="UP001595776">
    <property type="component" value="Unassembled WGS sequence"/>
</dbReference>
<dbReference type="InterPro" id="IPR035906">
    <property type="entry name" value="MetI-like_sf"/>
</dbReference>
<keyword evidence="10" id="KW-1185">Reference proteome</keyword>
<evidence type="ECO:0000256" key="6">
    <source>
        <dbReference type="ARBA" id="ARBA00023136"/>
    </source>
</evidence>
<feature type="transmembrane region" description="Helical" evidence="7">
    <location>
        <begin position="20"/>
        <end position="38"/>
    </location>
</feature>
<evidence type="ECO:0000313" key="10">
    <source>
        <dbReference type="Proteomes" id="UP001595776"/>
    </source>
</evidence>
<evidence type="ECO:0000256" key="2">
    <source>
        <dbReference type="ARBA" id="ARBA00022448"/>
    </source>
</evidence>
<keyword evidence="4 7" id="KW-0812">Transmembrane</keyword>
<comment type="similarity">
    <text evidence="7">Belongs to the binding-protein-dependent transport system permease family.</text>
</comment>
<dbReference type="PROSITE" id="PS50928">
    <property type="entry name" value="ABC_TM1"/>
    <property type="match status" value="1"/>
</dbReference>
<dbReference type="SUPFAM" id="SSF161098">
    <property type="entry name" value="MetI-like"/>
    <property type="match status" value="1"/>
</dbReference>
<keyword evidence="3" id="KW-1003">Cell membrane</keyword>
<feature type="transmembrane region" description="Helical" evidence="7">
    <location>
        <begin position="108"/>
        <end position="129"/>
    </location>
</feature>
<comment type="caution">
    <text evidence="9">The sequence shown here is derived from an EMBL/GenBank/DDBJ whole genome shotgun (WGS) entry which is preliminary data.</text>
</comment>